<dbReference type="AlphaFoldDB" id="A0A059BA33"/>
<organism evidence="2">
    <name type="scientific">Eucalyptus grandis</name>
    <name type="common">Flooded gum</name>
    <dbReference type="NCBI Taxonomy" id="71139"/>
    <lineage>
        <taxon>Eukaryota</taxon>
        <taxon>Viridiplantae</taxon>
        <taxon>Streptophyta</taxon>
        <taxon>Embryophyta</taxon>
        <taxon>Tracheophyta</taxon>
        <taxon>Spermatophyta</taxon>
        <taxon>Magnoliopsida</taxon>
        <taxon>eudicotyledons</taxon>
        <taxon>Gunneridae</taxon>
        <taxon>Pentapetalae</taxon>
        <taxon>rosids</taxon>
        <taxon>malvids</taxon>
        <taxon>Myrtales</taxon>
        <taxon>Myrtaceae</taxon>
        <taxon>Myrtoideae</taxon>
        <taxon>Eucalypteae</taxon>
        <taxon>Eucalyptus</taxon>
    </lineage>
</organism>
<evidence type="ECO:0000313" key="2">
    <source>
        <dbReference type="EMBL" id="KCW62894.1"/>
    </source>
</evidence>
<accession>A0A059BA33</accession>
<proteinExistence type="predicted"/>
<feature type="compositionally biased region" description="Basic and acidic residues" evidence="1">
    <location>
        <begin position="85"/>
        <end position="96"/>
    </location>
</feature>
<reference evidence="2" key="1">
    <citation type="submission" date="2013-07" db="EMBL/GenBank/DDBJ databases">
        <title>The genome of Eucalyptus grandis.</title>
        <authorList>
            <person name="Schmutz J."/>
            <person name="Hayes R."/>
            <person name="Myburg A."/>
            <person name="Tuskan G."/>
            <person name="Grattapaglia D."/>
            <person name="Rokhsar D.S."/>
        </authorList>
    </citation>
    <scope>NUCLEOTIDE SEQUENCE</scope>
    <source>
        <tissue evidence="2">Leaf extractions</tissue>
    </source>
</reference>
<dbReference type="EMBL" id="KK198759">
    <property type="protein sequence ID" value="KCW62894.1"/>
    <property type="molecule type" value="Genomic_DNA"/>
</dbReference>
<dbReference type="Gramene" id="KCW62894">
    <property type="protein sequence ID" value="KCW62894"/>
    <property type="gene ID" value="EUGRSUZ_G00486"/>
</dbReference>
<name>A0A059BA33_EUCGR</name>
<feature type="region of interest" description="Disordered" evidence="1">
    <location>
        <begin position="76"/>
        <end position="96"/>
    </location>
</feature>
<gene>
    <name evidence="2" type="ORF">EUGRSUZ_G00486</name>
</gene>
<sequence>MLTWRFSDKACTFTTQSFDCSHPRPISWCRTWWELDTISSDPPLTKLCPSFSPDETLSFLLLELKLLSSTALALTASKQSSLKESGTRDMERGNRK</sequence>
<dbReference type="InParanoid" id="A0A059BA33"/>
<evidence type="ECO:0000256" key="1">
    <source>
        <dbReference type="SAM" id="MobiDB-lite"/>
    </source>
</evidence>
<protein>
    <submittedName>
        <fullName evidence="2">Uncharacterized protein</fullName>
    </submittedName>
</protein>